<comment type="caution">
    <text evidence="9">The sequence shown here is derived from an EMBL/GenBank/DDBJ whole genome shotgun (WGS) entry which is preliminary data.</text>
</comment>
<comment type="catalytic activity">
    <reaction evidence="7">
        <text>4 Fe(2+) + O2 + 4 H(+) = 4 Fe(3+) + 2 H2O</text>
        <dbReference type="Rhea" id="RHEA:11148"/>
        <dbReference type="ChEBI" id="CHEBI:15377"/>
        <dbReference type="ChEBI" id="CHEBI:15378"/>
        <dbReference type="ChEBI" id="CHEBI:15379"/>
        <dbReference type="ChEBI" id="CHEBI:29033"/>
        <dbReference type="ChEBI" id="CHEBI:29034"/>
        <dbReference type="EC" id="1.16.3.1"/>
    </reaction>
</comment>
<dbReference type="RefSeq" id="WP_338363315.1">
    <property type="nucleotide sequence ID" value="NZ_CAWVOK010000003.1"/>
</dbReference>
<evidence type="ECO:0000256" key="2">
    <source>
        <dbReference type="ARBA" id="ARBA00008093"/>
    </source>
</evidence>
<dbReference type="InterPro" id="IPR008331">
    <property type="entry name" value="Ferritin_DPS_dom"/>
</dbReference>
<comment type="similarity">
    <text evidence="2 7">Belongs to the bacterioferritin family.</text>
</comment>
<name>A0ABP0ERL2_9RICK</name>
<evidence type="ECO:0000256" key="5">
    <source>
        <dbReference type="ARBA" id="ARBA00022723"/>
    </source>
</evidence>
<reference evidence="9 10" key="1">
    <citation type="submission" date="2024-01" db="EMBL/GenBank/DDBJ databases">
        <authorList>
            <person name="Kunselman E."/>
        </authorList>
    </citation>
    <scope>NUCLEOTIDE SEQUENCE [LARGE SCALE GENOMIC DNA]</scope>
    <source>
        <strain evidence="9">2 abalone samples</strain>
    </source>
</reference>
<evidence type="ECO:0000313" key="9">
    <source>
        <dbReference type="EMBL" id="CAK8162344.1"/>
    </source>
</evidence>
<evidence type="ECO:0000256" key="4">
    <source>
        <dbReference type="ARBA" id="ARBA00022617"/>
    </source>
</evidence>
<keyword evidence="6 7" id="KW-0408">Iron</keyword>
<dbReference type="Pfam" id="PF00210">
    <property type="entry name" value="Ferritin"/>
    <property type="match status" value="1"/>
</dbReference>
<proteinExistence type="inferred from homology"/>
<dbReference type="PANTHER" id="PTHR30295">
    <property type="entry name" value="BACTERIOFERRITIN"/>
    <property type="match status" value="1"/>
</dbReference>
<protein>
    <recommendedName>
        <fullName evidence="7">Bacterioferritin</fullName>
        <ecNumber evidence="7">1.16.3.1</ecNumber>
    </recommendedName>
</protein>
<keyword evidence="4" id="KW-0349">Heme</keyword>
<gene>
    <name evidence="9" type="ORF">CAXC1_120026</name>
</gene>
<dbReference type="PANTHER" id="PTHR30295:SF0">
    <property type="entry name" value="BACTERIOFERRITIN"/>
    <property type="match status" value="1"/>
</dbReference>
<keyword evidence="9" id="KW-0560">Oxidoreductase</keyword>
<keyword evidence="5 7" id="KW-0479">Metal-binding</keyword>
<dbReference type="InterPro" id="IPR002024">
    <property type="entry name" value="Bacterioferritin"/>
</dbReference>
<dbReference type="EC" id="1.16.3.1" evidence="7"/>
<dbReference type="InterPro" id="IPR012347">
    <property type="entry name" value="Ferritin-like"/>
</dbReference>
<accession>A0ABP0ERL2</accession>
<sequence length="154" mass="17456">MSDNLVDFMLKLLASEIDAVRKYVMYSCILLDQGYTSIAEVFLEESKDEVDHVKKLQGRLLFMDAAPGYDALPAVIAHKDVASIIDEMLSAEEEAIDMYHEAIKRASELGDYGNVVFFQEILTTEEGHLEWLRTQQYMVKTLGLDGYLQATHKS</sequence>
<dbReference type="Proteomes" id="UP001314181">
    <property type="component" value="Unassembled WGS sequence"/>
</dbReference>
<evidence type="ECO:0000256" key="7">
    <source>
        <dbReference type="PIRNR" id="PIRNR002560"/>
    </source>
</evidence>
<dbReference type="GO" id="GO:0004322">
    <property type="term" value="F:ferroxidase activity"/>
    <property type="evidence" value="ECO:0007669"/>
    <property type="project" value="UniProtKB-EC"/>
</dbReference>
<dbReference type="Gene3D" id="1.20.1260.10">
    <property type="match status" value="1"/>
</dbReference>
<evidence type="ECO:0000313" key="10">
    <source>
        <dbReference type="Proteomes" id="UP001314181"/>
    </source>
</evidence>
<dbReference type="PRINTS" id="PR00601">
    <property type="entry name" value="BACFERRITIN"/>
</dbReference>
<comment type="cofactor">
    <cofactor evidence="1">
        <name>heme b</name>
        <dbReference type="ChEBI" id="CHEBI:60344"/>
    </cofactor>
</comment>
<evidence type="ECO:0000259" key="8">
    <source>
        <dbReference type="PROSITE" id="PS50905"/>
    </source>
</evidence>
<keyword evidence="10" id="KW-1185">Reference proteome</keyword>
<dbReference type="SUPFAM" id="SSF47240">
    <property type="entry name" value="Ferritin-like"/>
    <property type="match status" value="1"/>
</dbReference>
<organism evidence="9 10">
    <name type="scientific">Candidatus Xenohaliotis californiensis</name>
    <dbReference type="NCBI Taxonomy" id="84677"/>
    <lineage>
        <taxon>Bacteria</taxon>
        <taxon>Pseudomonadati</taxon>
        <taxon>Pseudomonadota</taxon>
        <taxon>Alphaproteobacteria</taxon>
        <taxon>Rickettsiales</taxon>
        <taxon>Anaplasmataceae</taxon>
        <taxon>Candidatus Xenohaliotis</taxon>
    </lineage>
</organism>
<evidence type="ECO:0000256" key="6">
    <source>
        <dbReference type="ARBA" id="ARBA00023004"/>
    </source>
</evidence>
<dbReference type="InterPro" id="IPR009040">
    <property type="entry name" value="Ferritin-like_diiron"/>
</dbReference>
<feature type="domain" description="Ferritin-like diiron" evidence="8">
    <location>
        <begin position="1"/>
        <end position="143"/>
    </location>
</feature>
<dbReference type="PROSITE" id="PS50905">
    <property type="entry name" value="FERRITIN_LIKE"/>
    <property type="match status" value="1"/>
</dbReference>
<keyword evidence="3 7" id="KW-0409">Iron storage</keyword>
<evidence type="ECO:0000256" key="3">
    <source>
        <dbReference type="ARBA" id="ARBA00022434"/>
    </source>
</evidence>
<dbReference type="InterPro" id="IPR009078">
    <property type="entry name" value="Ferritin-like_SF"/>
</dbReference>
<evidence type="ECO:0000256" key="1">
    <source>
        <dbReference type="ARBA" id="ARBA00001970"/>
    </source>
</evidence>
<dbReference type="EMBL" id="CAWVOK010000003">
    <property type="protein sequence ID" value="CAK8162344.1"/>
    <property type="molecule type" value="Genomic_DNA"/>
</dbReference>
<comment type="function">
    <text evidence="7">Iron-storage protein, whose ferroxidase center binds Fe(2+), oxidizes it using dioxygen to Fe(3+), and participates in the subsequent Fe(3+) oxide mineral core formation within the central cavity of the BFR protein shell.</text>
</comment>
<dbReference type="PIRSF" id="PIRSF002560">
    <property type="entry name" value="Bacterioferritin"/>
    <property type="match status" value="1"/>
</dbReference>